<dbReference type="EMBL" id="VSSQ01006235">
    <property type="protein sequence ID" value="MPM31999.1"/>
    <property type="molecule type" value="Genomic_DNA"/>
</dbReference>
<gene>
    <name evidence="1" type="ORF">SDC9_78556</name>
</gene>
<evidence type="ECO:0000313" key="1">
    <source>
        <dbReference type="EMBL" id="MPM31999.1"/>
    </source>
</evidence>
<dbReference type="AlphaFoldDB" id="A0A644YUJ9"/>
<protein>
    <submittedName>
        <fullName evidence="1">Uncharacterized protein</fullName>
    </submittedName>
</protein>
<organism evidence="1">
    <name type="scientific">bioreactor metagenome</name>
    <dbReference type="NCBI Taxonomy" id="1076179"/>
    <lineage>
        <taxon>unclassified sequences</taxon>
        <taxon>metagenomes</taxon>
        <taxon>ecological metagenomes</taxon>
    </lineage>
</organism>
<reference evidence="1" key="1">
    <citation type="submission" date="2019-08" db="EMBL/GenBank/DDBJ databases">
        <authorList>
            <person name="Kucharzyk K."/>
            <person name="Murdoch R.W."/>
            <person name="Higgins S."/>
            <person name="Loffler F."/>
        </authorList>
    </citation>
    <scope>NUCLEOTIDE SEQUENCE</scope>
</reference>
<name>A0A644YUJ9_9ZZZZ</name>
<comment type="caution">
    <text evidence="1">The sequence shown here is derived from an EMBL/GenBank/DDBJ whole genome shotgun (WGS) entry which is preliminary data.</text>
</comment>
<sequence>MKLLTLELTTQTYEKLMRCHEKYTEDRKNTAETYANNGNFDMAKKLSQSFSVEEMVSLIITKYLDEKYK</sequence>
<proteinExistence type="predicted"/>
<accession>A0A644YUJ9</accession>